<feature type="compositionally biased region" description="Polar residues" evidence="1">
    <location>
        <begin position="206"/>
        <end position="215"/>
    </location>
</feature>
<feature type="compositionally biased region" description="Polar residues" evidence="1">
    <location>
        <begin position="147"/>
        <end position="159"/>
    </location>
</feature>
<feature type="region of interest" description="Disordered" evidence="1">
    <location>
        <begin position="206"/>
        <end position="275"/>
    </location>
</feature>
<feature type="compositionally biased region" description="Polar residues" evidence="1">
    <location>
        <begin position="660"/>
        <end position="677"/>
    </location>
</feature>
<feature type="region of interest" description="Disordered" evidence="1">
    <location>
        <begin position="438"/>
        <end position="501"/>
    </location>
</feature>
<feature type="compositionally biased region" description="Basic and acidic residues" evidence="1">
    <location>
        <begin position="520"/>
        <end position="531"/>
    </location>
</feature>
<feature type="compositionally biased region" description="Basic and acidic residues" evidence="1">
    <location>
        <begin position="754"/>
        <end position="766"/>
    </location>
</feature>
<protein>
    <submittedName>
        <fullName evidence="3">Capon-like protein</fullName>
    </submittedName>
</protein>
<feature type="compositionally biased region" description="Low complexity" evidence="1">
    <location>
        <begin position="439"/>
        <end position="453"/>
    </location>
</feature>
<feature type="region of interest" description="Disordered" evidence="1">
    <location>
        <begin position="655"/>
        <end position="800"/>
    </location>
</feature>
<proteinExistence type="predicted"/>
<feature type="compositionally biased region" description="Gly residues" evidence="1">
    <location>
        <begin position="770"/>
        <end position="784"/>
    </location>
</feature>
<feature type="region of interest" description="Disordered" evidence="1">
    <location>
        <begin position="514"/>
        <end position="556"/>
    </location>
</feature>
<dbReference type="Proteomes" id="UP000887574">
    <property type="component" value="Unplaced"/>
</dbReference>
<feature type="compositionally biased region" description="Polar residues" evidence="1">
    <location>
        <begin position="454"/>
        <end position="469"/>
    </location>
</feature>
<evidence type="ECO:0000313" key="3">
    <source>
        <dbReference type="WBParaSite" id="jg649.2"/>
    </source>
</evidence>
<dbReference type="InterPro" id="IPR011993">
    <property type="entry name" value="PH-like_dom_sf"/>
</dbReference>
<name>A0A915EIZ4_9BILA</name>
<dbReference type="WBParaSite" id="jg649.2">
    <property type="protein sequence ID" value="jg649.2"/>
    <property type="gene ID" value="jg649"/>
</dbReference>
<reference evidence="3" key="1">
    <citation type="submission" date="2022-11" db="UniProtKB">
        <authorList>
            <consortium name="WormBaseParasite"/>
        </authorList>
    </citation>
    <scope>IDENTIFICATION</scope>
</reference>
<accession>A0A915EIZ4</accession>
<feature type="compositionally biased region" description="Polar residues" evidence="1">
    <location>
        <begin position="732"/>
        <end position="743"/>
    </location>
</feature>
<evidence type="ECO:0000313" key="2">
    <source>
        <dbReference type="Proteomes" id="UP000887574"/>
    </source>
</evidence>
<organism evidence="2 3">
    <name type="scientific">Ditylenchus dipsaci</name>
    <dbReference type="NCBI Taxonomy" id="166011"/>
    <lineage>
        <taxon>Eukaryota</taxon>
        <taxon>Metazoa</taxon>
        <taxon>Ecdysozoa</taxon>
        <taxon>Nematoda</taxon>
        <taxon>Chromadorea</taxon>
        <taxon>Rhabditida</taxon>
        <taxon>Tylenchina</taxon>
        <taxon>Tylenchomorpha</taxon>
        <taxon>Sphaerularioidea</taxon>
        <taxon>Anguinidae</taxon>
        <taxon>Anguininae</taxon>
        <taxon>Ditylenchus</taxon>
    </lineage>
</organism>
<evidence type="ECO:0000256" key="1">
    <source>
        <dbReference type="SAM" id="MobiDB-lite"/>
    </source>
</evidence>
<feature type="compositionally biased region" description="Low complexity" evidence="1">
    <location>
        <begin position="216"/>
        <end position="230"/>
    </location>
</feature>
<feature type="compositionally biased region" description="Polar residues" evidence="1">
    <location>
        <begin position="247"/>
        <end position="269"/>
    </location>
</feature>
<dbReference type="AlphaFoldDB" id="A0A915EIZ4"/>
<sequence length="900" mass="95922">MGTGRRTPTVVRTTSPTIDLLGDEDPVSIEQQFYYLKLMAKPGSKPEPIKMKFVRWAPPTDTQLSVDDEGFLDSQAMRVVRTIGQAFEVCHKIAQDQMQEKQQMEDSESTGNLKAKAIAEEEEEPEKIHRKNSEAATIEEEAEDTGSRGSSPAQPPTGLQMTRHSILQYGPRKYSSDASSQGTTIEQGGAIAAAAAAAAAAAVSFANSHQQQQGQPGTSNPSNIPPSTSGAPYGSGMAAGANPGLPGTSTLPHSHTWNPTNYPQGNPQYGPQIGAFPSIQSLDTAAAAAVQQAGYRYYPMPSMMPASASMPYGLSSPVVVSPYATLQLPNAAAIAAASAGVSGGDPGDVAAALHITRSLDQYNQQVIRSQLDQAHQSAQVASCQVQLLRDQLTSETTARLEAQSRTHQLLNSNRELLEHVQSLVSRLQTLETKLTSDIHSPQPAQQQQHYQASTLPTTSSHQQQFTYSPTRPGYGSAGMGQQQQQQQDSRLPGPAPINPQRPYQMQTLAELRAGSLPHRRFQEDSGVRTEPESATEDTTDYSSSDQYEKASAPAPPSKHLPTTMMFCFPIPSNAQSVQLFSIVHAAIYAASCPDSHNVVTSVSQPQPMVAQPLMPRRSSHRPRQSLPHSDAIFAAHASTPATTAICAQPLPPSVPLGGMATTSAQGASPPTRQTSPKPNLPRDEEGDEQGDTPPSKSKKSAAKGIFKEKDVGFSRMSFNTRLNNPGKKADTSLINVPPSSSTINEEDDYPPGFNKDERRRSSDGSRRRSLGGGQARTSISGGGSPARQLDSSGMTEKQRKKEAIAAAAAATSALVQRAPASSSIATAMYPPVKKGGHSSANKPSSDLVKRGGFQALSIELDDPPLIVPAQAALNRYLPLPKLQLLPPPLPYLPLLGQSCT</sequence>
<keyword evidence="2" id="KW-1185">Reference proteome</keyword>
<dbReference type="Gene3D" id="2.30.29.30">
    <property type="entry name" value="Pleckstrin-homology domain (PH domain)/Phosphotyrosine-binding domain (PTB)"/>
    <property type="match status" value="1"/>
</dbReference>
<feature type="region of interest" description="Disordered" evidence="1">
    <location>
        <begin position="98"/>
        <end position="159"/>
    </location>
</feature>